<evidence type="ECO:0000313" key="10">
    <source>
        <dbReference type="Proteomes" id="UP000029665"/>
    </source>
</evidence>
<keyword evidence="2" id="KW-1003">Cell membrane</keyword>
<keyword evidence="4 7" id="KW-1133">Transmembrane helix</keyword>
<comment type="subcellular location">
    <subcellularLocation>
        <location evidence="1">Cell membrane</location>
        <topology evidence="1">Multi-pass membrane protein</topology>
    </subcellularLocation>
</comment>
<feature type="compositionally biased region" description="Basic and acidic residues" evidence="6">
    <location>
        <begin position="37"/>
        <end position="60"/>
    </location>
</feature>
<protein>
    <recommendedName>
        <fullName evidence="8">DUF202 domain-containing protein</fullName>
    </recommendedName>
</protein>
<dbReference type="GO" id="GO:0005886">
    <property type="term" value="C:plasma membrane"/>
    <property type="evidence" value="ECO:0007669"/>
    <property type="project" value="UniProtKB-SubCell"/>
</dbReference>
<evidence type="ECO:0000256" key="4">
    <source>
        <dbReference type="ARBA" id="ARBA00022989"/>
    </source>
</evidence>
<feature type="transmembrane region" description="Helical" evidence="7">
    <location>
        <begin position="136"/>
        <end position="155"/>
    </location>
</feature>
<dbReference type="OMA" id="FHTQIAM"/>
<evidence type="ECO:0000256" key="5">
    <source>
        <dbReference type="ARBA" id="ARBA00023136"/>
    </source>
</evidence>
<feature type="transmembrane region" description="Helical" evidence="7">
    <location>
        <begin position="167"/>
        <end position="187"/>
    </location>
</feature>
<dbReference type="InterPro" id="IPR003807">
    <property type="entry name" value="DUF202"/>
</dbReference>
<dbReference type="EMBL" id="CCBP010000144">
    <property type="protein sequence ID" value="CDO74274.1"/>
    <property type="molecule type" value="Genomic_DNA"/>
</dbReference>
<evidence type="ECO:0000256" key="3">
    <source>
        <dbReference type="ARBA" id="ARBA00022692"/>
    </source>
</evidence>
<gene>
    <name evidence="9" type="ORF">BN946_scf184647.g3</name>
</gene>
<feature type="transmembrane region" description="Helical" evidence="7">
    <location>
        <begin position="207"/>
        <end position="226"/>
    </location>
</feature>
<feature type="region of interest" description="Disordered" evidence="6">
    <location>
        <begin position="1"/>
        <end position="85"/>
    </location>
</feature>
<dbReference type="AlphaFoldDB" id="A0A060SPZ7"/>
<feature type="domain" description="DUF202" evidence="8">
    <location>
        <begin position="119"/>
        <end position="190"/>
    </location>
</feature>
<organism evidence="9 10">
    <name type="scientific">Pycnoporus cinnabarinus</name>
    <name type="common">Cinnabar-red polypore</name>
    <name type="synonym">Trametes cinnabarina</name>
    <dbReference type="NCBI Taxonomy" id="5643"/>
    <lineage>
        <taxon>Eukaryota</taxon>
        <taxon>Fungi</taxon>
        <taxon>Dikarya</taxon>
        <taxon>Basidiomycota</taxon>
        <taxon>Agaricomycotina</taxon>
        <taxon>Agaricomycetes</taxon>
        <taxon>Polyporales</taxon>
        <taxon>Polyporaceae</taxon>
        <taxon>Trametes</taxon>
    </lineage>
</organism>
<evidence type="ECO:0000259" key="8">
    <source>
        <dbReference type="Pfam" id="PF02656"/>
    </source>
</evidence>
<keyword evidence="10" id="KW-1185">Reference proteome</keyword>
<proteinExistence type="predicted"/>
<evidence type="ECO:0000256" key="1">
    <source>
        <dbReference type="ARBA" id="ARBA00004651"/>
    </source>
</evidence>
<comment type="caution">
    <text evidence="9">The sequence shown here is derived from an EMBL/GenBank/DDBJ whole genome shotgun (WGS) entry which is preliminary data.</text>
</comment>
<evidence type="ECO:0000313" key="9">
    <source>
        <dbReference type="EMBL" id="CDO74274.1"/>
    </source>
</evidence>
<keyword evidence="5 7" id="KW-0472">Membrane</keyword>
<dbReference type="HOGENOM" id="CLU_053359_3_1_1"/>
<accession>A0A060SPZ7</accession>
<dbReference type="InterPro" id="IPR052053">
    <property type="entry name" value="IM_YidH-like"/>
</dbReference>
<dbReference type="PANTHER" id="PTHR34187">
    <property type="entry name" value="FGR18P"/>
    <property type="match status" value="1"/>
</dbReference>
<dbReference type="OrthoDB" id="199599at2759"/>
<dbReference type="PANTHER" id="PTHR34187:SF2">
    <property type="entry name" value="DUF202 DOMAIN-CONTAINING PROTEIN"/>
    <property type="match status" value="1"/>
</dbReference>
<feature type="compositionally biased region" description="Pro residues" evidence="6">
    <location>
        <begin position="8"/>
        <end position="29"/>
    </location>
</feature>
<evidence type="ECO:0000256" key="2">
    <source>
        <dbReference type="ARBA" id="ARBA00022475"/>
    </source>
</evidence>
<evidence type="ECO:0000256" key="6">
    <source>
        <dbReference type="SAM" id="MobiDB-lite"/>
    </source>
</evidence>
<evidence type="ECO:0000256" key="7">
    <source>
        <dbReference type="SAM" id="Phobius"/>
    </source>
</evidence>
<reference evidence="9" key="1">
    <citation type="submission" date="2014-01" db="EMBL/GenBank/DDBJ databases">
        <title>The genome of the white-rot fungus Pycnoporus cinnabarinus: a basidiomycete model with a versatile arsenal for lignocellulosic biomass breakdown.</title>
        <authorList>
            <person name="Levasseur A."/>
            <person name="Lomascolo A."/>
            <person name="Ruiz-Duenas F.J."/>
            <person name="Uzan E."/>
            <person name="Piumi F."/>
            <person name="Kues U."/>
            <person name="Ram A.F.J."/>
            <person name="Murat C."/>
            <person name="Haon M."/>
            <person name="Benoit I."/>
            <person name="Arfi Y."/>
            <person name="Chevret D."/>
            <person name="Drula E."/>
            <person name="Kwon M.J."/>
            <person name="Gouret P."/>
            <person name="Lesage-Meessen L."/>
            <person name="Lombard V."/>
            <person name="Mariette J."/>
            <person name="Noirot C."/>
            <person name="Park J."/>
            <person name="Patyshakuliyeva A."/>
            <person name="Wieneger R.A.B."/>
            <person name="Wosten H.A.B."/>
            <person name="Martin F."/>
            <person name="Coutinho P.M."/>
            <person name="de Vries R."/>
            <person name="Martinez A.T."/>
            <person name="Klopp C."/>
            <person name="Pontarotti P."/>
            <person name="Henrissat B."/>
            <person name="Record E."/>
        </authorList>
    </citation>
    <scope>NUCLEOTIDE SEQUENCE [LARGE SCALE GENOMIC DNA]</scope>
    <source>
        <strain evidence="9">BRFM137</strain>
    </source>
</reference>
<name>A0A060SPZ7_PYCCI</name>
<dbReference type="Pfam" id="PF02656">
    <property type="entry name" value="DUF202"/>
    <property type="match status" value="1"/>
</dbReference>
<dbReference type="Proteomes" id="UP000029665">
    <property type="component" value="Unassembled WGS sequence"/>
</dbReference>
<keyword evidence="3 7" id="KW-0812">Transmembrane</keyword>
<sequence length="227" mass="25555">MSLLEPPIVTPRSPPSDTPDLPPSPPPSPYVRSLDASVERTARSRDLSRVTREDGKERLRIRSQSPVTSETRDVPPDERDDVGRLKRRMRDQARQPRWRELLREWKLWLTLENSGSVARDHLASERTFLAYARTSLTIASTGVALVQLFTLSAATTHKDTERFARPLGAVMIILGLFTLAVGIVRYFVVQDSLIRGVYPVARVTTTVLSFIMLALIIVVFVIILIAR</sequence>
<feature type="compositionally biased region" description="Basic and acidic residues" evidence="6">
    <location>
        <begin position="70"/>
        <end position="85"/>
    </location>
</feature>